<gene>
    <name evidence="6" type="ORF">BXY57_1179</name>
</gene>
<dbReference type="GO" id="GO:0051607">
    <property type="term" value="P:defense response to virus"/>
    <property type="evidence" value="ECO:0007669"/>
    <property type="project" value="UniProtKB-KW"/>
</dbReference>
<evidence type="ECO:0000313" key="6">
    <source>
        <dbReference type="EMBL" id="PJJ75599.1"/>
    </source>
</evidence>
<evidence type="ECO:0000256" key="4">
    <source>
        <dbReference type="ARBA" id="ARBA00023118"/>
    </source>
</evidence>
<feature type="domain" description="Csm4 C-terminal" evidence="5">
    <location>
        <begin position="284"/>
        <end position="363"/>
    </location>
</feature>
<sequence>MQIAHQLVKLYFTTPLHIGNERSDYVSSNFIMHSDAFMAAIFHAWSRLGYGKHIPDSPEKLPGFAISSLFPFVNAPGNSKSYYFLPKPRWGYKIDDDFKDGQEKQPGQNQYDIYRKQLKKAVYVDWDLFPKILQESKLSSVNLSNRLGSYFWIGDDGVPLETLQNIVRSQIVPRATVSRSGTEDTVIYYVERHYFKPNQSGLYFLIYYEDEDKQLRERIEKAIYFLGQEGIGTDRNVGNGKFKPEFCEPPEMQIDDSRQGYAVNLGLYHPSSFGELQHMLHENRTTSQISYELIRRSGWLSEPYQTWRKRAVYMFSEGSVFKRLSDSDNKVITMGSNVDVKPQNVHPPIPHPVWRFGRTIFIPF</sequence>
<dbReference type="InterPro" id="IPR005510">
    <property type="entry name" value="Csm4"/>
</dbReference>
<evidence type="ECO:0000256" key="3">
    <source>
        <dbReference type="ARBA" id="ARBA00022884"/>
    </source>
</evidence>
<dbReference type="InterPro" id="IPR040932">
    <property type="entry name" value="Csm4_C"/>
</dbReference>
<keyword evidence="3" id="KW-0694">RNA-binding</keyword>
<evidence type="ECO:0000256" key="2">
    <source>
        <dbReference type="ARBA" id="ARBA00016109"/>
    </source>
</evidence>
<dbReference type="GO" id="GO:0003723">
    <property type="term" value="F:RNA binding"/>
    <property type="evidence" value="ECO:0007669"/>
    <property type="project" value="UniProtKB-KW"/>
</dbReference>
<dbReference type="NCBIfam" id="TIGR01903">
    <property type="entry name" value="cas5_csm4"/>
    <property type="match status" value="1"/>
</dbReference>
<dbReference type="Proteomes" id="UP000230000">
    <property type="component" value="Unassembled WGS sequence"/>
</dbReference>
<evidence type="ECO:0000256" key="1">
    <source>
        <dbReference type="ARBA" id="ARBA00005772"/>
    </source>
</evidence>
<organism evidence="6 7">
    <name type="scientific">Thermoflavifilum aggregans</name>
    <dbReference type="NCBI Taxonomy" id="454188"/>
    <lineage>
        <taxon>Bacteria</taxon>
        <taxon>Pseudomonadati</taxon>
        <taxon>Bacteroidota</taxon>
        <taxon>Chitinophagia</taxon>
        <taxon>Chitinophagales</taxon>
        <taxon>Chitinophagaceae</taxon>
        <taxon>Thermoflavifilum</taxon>
    </lineage>
</organism>
<protein>
    <recommendedName>
        <fullName evidence="2">CRISPR system Cms protein Csm4</fullName>
    </recommendedName>
</protein>
<name>A0A2M9CUP3_9BACT</name>
<dbReference type="RefSeq" id="WP_100314185.1">
    <property type="nucleotide sequence ID" value="NZ_PGFG01000001.1"/>
</dbReference>
<dbReference type="OrthoDB" id="7059961at2"/>
<accession>A0A2M9CUP3</accession>
<keyword evidence="7" id="KW-1185">Reference proteome</keyword>
<dbReference type="Pfam" id="PF17953">
    <property type="entry name" value="Csm4_C"/>
    <property type="match status" value="1"/>
</dbReference>
<comment type="similarity">
    <text evidence="1">Belongs to the CRISPR-associated Csm4 family.</text>
</comment>
<evidence type="ECO:0000313" key="7">
    <source>
        <dbReference type="Proteomes" id="UP000230000"/>
    </source>
</evidence>
<keyword evidence="4" id="KW-0051">Antiviral defense</keyword>
<dbReference type="AlphaFoldDB" id="A0A2M9CUP3"/>
<dbReference type="EMBL" id="PGFG01000001">
    <property type="protein sequence ID" value="PJJ75599.1"/>
    <property type="molecule type" value="Genomic_DNA"/>
</dbReference>
<comment type="caution">
    <text evidence="6">The sequence shown here is derived from an EMBL/GenBank/DDBJ whole genome shotgun (WGS) entry which is preliminary data.</text>
</comment>
<evidence type="ECO:0000259" key="5">
    <source>
        <dbReference type="Pfam" id="PF17953"/>
    </source>
</evidence>
<proteinExistence type="inferred from homology"/>
<reference evidence="6 7" key="1">
    <citation type="submission" date="2017-11" db="EMBL/GenBank/DDBJ databases">
        <title>Genomic Encyclopedia of Archaeal and Bacterial Type Strains, Phase II (KMG-II): From Individual Species to Whole Genera.</title>
        <authorList>
            <person name="Goeker M."/>
        </authorList>
    </citation>
    <scope>NUCLEOTIDE SEQUENCE [LARGE SCALE GENOMIC DNA]</scope>
    <source>
        <strain evidence="6 7">DSM 27268</strain>
    </source>
</reference>